<gene>
    <name evidence="2" type="ORF">AVEN_241526_1</name>
</gene>
<dbReference type="AlphaFoldDB" id="A0A4Y2LEH7"/>
<dbReference type="Proteomes" id="UP000499080">
    <property type="component" value="Unassembled WGS sequence"/>
</dbReference>
<feature type="region of interest" description="Disordered" evidence="1">
    <location>
        <begin position="52"/>
        <end position="94"/>
    </location>
</feature>
<evidence type="ECO:0000313" key="3">
    <source>
        <dbReference type="Proteomes" id="UP000499080"/>
    </source>
</evidence>
<comment type="caution">
    <text evidence="2">The sequence shown here is derived from an EMBL/GenBank/DDBJ whole genome shotgun (WGS) entry which is preliminary data.</text>
</comment>
<proteinExistence type="predicted"/>
<reference evidence="2 3" key="1">
    <citation type="journal article" date="2019" name="Sci. Rep.">
        <title>Orb-weaving spider Araneus ventricosus genome elucidates the spidroin gene catalogue.</title>
        <authorList>
            <person name="Kono N."/>
            <person name="Nakamura H."/>
            <person name="Ohtoshi R."/>
            <person name="Moran D.A.P."/>
            <person name="Shinohara A."/>
            <person name="Yoshida Y."/>
            <person name="Fujiwara M."/>
            <person name="Mori M."/>
            <person name="Tomita M."/>
            <person name="Arakawa K."/>
        </authorList>
    </citation>
    <scope>NUCLEOTIDE SEQUENCE [LARGE SCALE GENOMIC DNA]</scope>
</reference>
<organism evidence="2 3">
    <name type="scientific">Araneus ventricosus</name>
    <name type="common">Orbweaver spider</name>
    <name type="synonym">Epeira ventricosa</name>
    <dbReference type="NCBI Taxonomy" id="182803"/>
    <lineage>
        <taxon>Eukaryota</taxon>
        <taxon>Metazoa</taxon>
        <taxon>Ecdysozoa</taxon>
        <taxon>Arthropoda</taxon>
        <taxon>Chelicerata</taxon>
        <taxon>Arachnida</taxon>
        <taxon>Araneae</taxon>
        <taxon>Araneomorphae</taxon>
        <taxon>Entelegynae</taxon>
        <taxon>Araneoidea</taxon>
        <taxon>Araneidae</taxon>
        <taxon>Araneus</taxon>
    </lineage>
</organism>
<protein>
    <submittedName>
        <fullName evidence="2">Uncharacterized protein</fullName>
    </submittedName>
</protein>
<keyword evidence="3" id="KW-1185">Reference proteome</keyword>
<sequence length="94" mass="10800">MTRTTPELAPPLQTSAPLRREDIWSLPYDLACNRPHTRWIFKGIGFRTATLRSRGRDPTTRPPRPFLHGGFSKETGQHLCSSWRKIRKPSTSSQ</sequence>
<accession>A0A4Y2LEH7</accession>
<evidence type="ECO:0000313" key="2">
    <source>
        <dbReference type="EMBL" id="GBN12333.1"/>
    </source>
</evidence>
<evidence type="ECO:0000256" key="1">
    <source>
        <dbReference type="SAM" id="MobiDB-lite"/>
    </source>
</evidence>
<dbReference type="EMBL" id="BGPR01005669">
    <property type="protein sequence ID" value="GBN12333.1"/>
    <property type="molecule type" value="Genomic_DNA"/>
</dbReference>
<name>A0A4Y2LEH7_ARAVE</name>